<dbReference type="RefSeq" id="WP_013580329.1">
    <property type="nucleotide sequence ID" value="NC_015064.1"/>
</dbReference>
<dbReference type="PaxDb" id="1198114-AciX9_1964"/>
<accession>E8X0Q9</accession>
<dbReference type="STRING" id="1198114.AciX9_1964"/>
<dbReference type="KEGG" id="acm:AciX9_1964"/>
<dbReference type="Gene3D" id="2.40.10.270">
    <property type="entry name" value="Bacteriophage SPP1 head-tail adaptor protein"/>
    <property type="match status" value="1"/>
</dbReference>
<organism evidence="2">
    <name type="scientific">Granulicella tundricola (strain ATCC BAA-1859 / DSM 23138 / MP5ACTX9)</name>
    <dbReference type="NCBI Taxonomy" id="1198114"/>
    <lineage>
        <taxon>Bacteria</taxon>
        <taxon>Pseudomonadati</taxon>
        <taxon>Acidobacteriota</taxon>
        <taxon>Terriglobia</taxon>
        <taxon>Terriglobales</taxon>
        <taxon>Acidobacteriaceae</taxon>
        <taxon>Granulicella</taxon>
    </lineage>
</organism>
<gene>
    <name evidence="1" type="ordered locus">AciX9_1964</name>
</gene>
<dbReference type="eggNOG" id="COG5614">
    <property type="taxonomic scope" value="Bacteria"/>
</dbReference>
<reference evidence="2" key="1">
    <citation type="submission" date="2011-01" db="EMBL/GenBank/DDBJ databases">
        <title>Complete sequence of chromosome of Acidobacterium sp. MP5ACTX9.</title>
        <authorList>
            <consortium name="US DOE Joint Genome Institute"/>
            <person name="Lucas S."/>
            <person name="Copeland A."/>
            <person name="Lapidus A."/>
            <person name="Cheng J.-F."/>
            <person name="Goodwin L."/>
            <person name="Pitluck S."/>
            <person name="Teshima H."/>
            <person name="Detter J.C."/>
            <person name="Han C."/>
            <person name="Tapia R."/>
            <person name="Land M."/>
            <person name="Hauser L."/>
            <person name="Kyrpides N."/>
            <person name="Ivanova N."/>
            <person name="Ovchinnikova G."/>
            <person name="Pagani I."/>
            <person name="Rawat S.R."/>
            <person name="Mannisto M."/>
            <person name="Haggblom M.M."/>
            <person name="Woyke T."/>
        </authorList>
    </citation>
    <scope>NUCLEOTIDE SEQUENCE [LARGE SCALE GENOMIC DNA]</scope>
    <source>
        <strain evidence="2">MP5ACTX9</strain>
    </source>
</reference>
<dbReference type="AlphaFoldDB" id="E8X0Q9"/>
<dbReference type="Pfam" id="PF05521">
    <property type="entry name" value="Phage_HCP"/>
    <property type="match status" value="1"/>
</dbReference>
<dbReference type="EMBL" id="CP002480">
    <property type="protein sequence ID" value="ADW69010.1"/>
    <property type="molecule type" value="Genomic_DNA"/>
</dbReference>
<protein>
    <submittedName>
        <fullName evidence="1">Phage head-tail adaptor</fullName>
    </submittedName>
</protein>
<dbReference type="InterPro" id="IPR008767">
    <property type="entry name" value="Phage_SPP1_head-tail_adaptor"/>
</dbReference>
<sequence length="116" mass="13344">MNAGTLNRRIQIQSQSETRDQAGQKSTLWDTTYQCWASIDVQQSQLIYSTAEFIGNTTYRITCRYTSSVVFQPNQRIVYTEPTTGVVHLYEIQAILNDKQANKLFIFMCYELNGEG</sequence>
<dbReference type="InterPro" id="IPR038666">
    <property type="entry name" value="SSP1_head-tail_sf"/>
</dbReference>
<dbReference type="Proteomes" id="UP000000343">
    <property type="component" value="Chromosome"/>
</dbReference>
<dbReference type="NCBIfam" id="TIGR01563">
    <property type="entry name" value="gp16_SPP1"/>
    <property type="match status" value="1"/>
</dbReference>
<proteinExistence type="predicted"/>
<dbReference type="OrthoDB" id="121836at2"/>
<evidence type="ECO:0000313" key="2">
    <source>
        <dbReference type="Proteomes" id="UP000000343"/>
    </source>
</evidence>
<dbReference type="HOGENOM" id="CLU_147810_1_3_0"/>
<name>E8X0Q9_GRATM</name>
<evidence type="ECO:0000313" key="1">
    <source>
        <dbReference type="EMBL" id="ADW69010.1"/>
    </source>
</evidence>
<keyword evidence="2" id="KW-1185">Reference proteome</keyword>